<gene>
    <name evidence="2" type="ORF">G6F64_014390</name>
</gene>
<protein>
    <submittedName>
        <fullName evidence="2">Uncharacterized protein</fullName>
    </submittedName>
</protein>
<evidence type="ECO:0000313" key="3">
    <source>
        <dbReference type="Proteomes" id="UP000716291"/>
    </source>
</evidence>
<evidence type="ECO:0000256" key="1">
    <source>
        <dbReference type="SAM" id="MobiDB-lite"/>
    </source>
</evidence>
<proteinExistence type="predicted"/>
<accession>A0A9P7BJE2</accession>
<keyword evidence="3" id="KW-1185">Reference proteome</keyword>
<dbReference type="Proteomes" id="UP000716291">
    <property type="component" value="Unassembled WGS sequence"/>
</dbReference>
<dbReference type="EMBL" id="JAANQT010008205">
    <property type="protein sequence ID" value="KAG1282850.1"/>
    <property type="molecule type" value="Genomic_DNA"/>
</dbReference>
<evidence type="ECO:0000313" key="2">
    <source>
        <dbReference type="EMBL" id="KAG1282850.1"/>
    </source>
</evidence>
<sequence>MYVDRFDELKAAHVREIKKNETSTKLTSEDLRDAFINGIRPKLLREAVRQGKPQTLQDAKKRAKDQDDEDVFSEDEESSSESYKSHEKTKERKSKPKYSLKKEKITLQVPQNRKTTRILFKNRCKLLLNNSSHSLLSYLL</sequence>
<reference evidence="2" key="1">
    <citation type="journal article" date="2020" name="Microb. Genom.">
        <title>Genetic diversity of clinical and environmental Mucorales isolates obtained from an investigation of mucormycosis cases among solid organ transplant recipients.</title>
        <authorList>
            <person name="Nguyen M.H."/>
            <person name="Kaul D."/>
            <person name="Muto C."/>
            <person name="Cheng S.J."/>
            <person name="Richter R.A."/>
            <person name="Bruno V.M."/>
            <person name="Liu G."/>
            <person name="Beyhan S."/>
            <person name="Sundermann A.J."/>
            <person name="Mounaud S."/>
            <person name="Pasculle A.W."/>
            <person name="Nierman W.C."/>
            <person name="Driscoll E."/>
            <person name="Cumbie R."/>
            <person name="Clancy C.J."/>
            <person name="Dupont C.L."/>
        </authorList>
    </citation>
    <scope>NUCLEOTIDE SEQUENCE</scope>
    <source>
        <strain evidence="2">GL11</strain>
    </source>
</reference>
<name>A0A9P7BJE2_RHIOR</name>
<comment type="caution">
    <text evidence="2">The sequence shown here is derived from an EMBL/GenBank/DDBJ whole genome shotgun (WGS) entry which is preliminary data.</text>
</comment>
<feature type="compositionally biased region" description="Acidic residues" evidence="1">
    <location>
        <begin position="66"/>
        <end position="79"/>
    </location>
</feature>
<dbReference type="AlphaFoldDB" id="A0A9P7BJE2"/>
<organism evidence="2 3">
    <name type="scientific">Rhizopus oryzae</name>
    <name type="common">Mucormycosis agent</name>
    <name type="synonym">Rhizopus arrhizus var. delemar</name>
    <dbReference type="NCBI Taxonomy" id="64495"/>
    <lineage>
        <taxon>Eukaryota</taxon>
        <taxon>Fungi</taxon>
        <taxon>Fungi incertae sedis</taxon>
        <taxon>Mucoromycota</taxon>
        <taxon>Mucoromycotina</taxon>
        <taxon>Mucoromycetes</taxon>
        <taxon>Mucorales</taxon>
        <taxon>Mucorineae</taxon>
        <taxon>Rhizopodaceae</taxon>
        <taxon>Rhizopus</taxon>
    </lineage>
</organism>
<dbReference type="OrthoDB" id="10014648at2759"/>
<feature type="region of interest" description="Disordered" evidence="1">
    <location>
        <begin position="46"/>
        <end position="104"/>
    </location>
</feature>